<comment type="caution">
    <text evidence="1">The sequence shown here is derived from an EMBL/GenBank/DDBJ whole genome shotgun (WGS) entry which is preliminary data.</text>
</comment>
<keyword evidence="2" id="KW-1185">Reference proteome</keyword>
<evidence type="ECO:0000313" key="1">
    <source>
        <dbReference type="EMBL" id="MBD2198568.1"/>
    </source>
</evidence>
<dbReference type="EMBL" id="JACJQH010000043">
    <property type="protein sequence ID" value="MBD2198568.1"/>
    <property type="molecule type" value="Genomic_DNA"/>
</dbReference>
<evidence type="ECO:0000313" key="2">
    <source>
        <dbReference type="Proteomes" id="UP000658514"/>
    </source>
</evidence>
<organism evidence="1 2">
    <name type="scientific">Calothrix parietina FACHB-288</name>
    <dbReference type="NCBI Taxonomy" id="2692896"/>
    <lineage>
        <taxon>Bacteria</taxon>
        <taxon>Bacillati</taxon>
        <taxon>Cyanobacteriota</taxon>
        <taxon>Cyanophyceae</taxon>
        <taxon>Nostocales</taxon>
        <taxon>Calotrichaceae</taxon>
        <taxon>Calothrix</taxon>
    </lineage>
</organism>
<sequence length="182" mass="20926">MTTAQELLPIWTNNWGFPDFGLSIHSLGTTFLALLGNRLGYVGVAEVPAFKQGNYAHIGDDVRSDAVWFDKISHSPFLIAEFERYSNKNEQWKLEDKAKNLLLAQHRWSETAELLLLAYWRKTTVSSPNHTNLLKIIKEGFETQAKERVRGANKGQFVLLEFVMRENSKNLLYLSDIILREN</sequence>
<gene>
    <name evidence="1" type="ORF">H6G24_24285</name>
</gene>
<reference evidence="1 2" key="1">
    <citation type="journal article" date="2020" name="ISME J.">
        <title>Comparative genomics reveals insights into cyanobacterial evolution and habitat adaptation.</title>
        <authorList>
            <person name="Chen M.Y."/>
            <person name="Teng W.K."/>
            <person name="Zhao L."/>
            <person name="Hu C.X."/>
            <person name="Zhou Y.K."/>
            <person name="Han B.P."/>
            <person name="Song L.R."/>
            <person name="Shu W.S."/>
        </authorList>
    </citation>
    <scope>NUCLEOTIDE SEQUENCE [LARGE SCALE GENOMIC DNA]</scope>
    <source>
        <strain evidence="1 2">FACHB-288</strain>
    </source>
</reference>
<protein>
    <submittedName>
        <fullName evidence="1">Uncharacterized protein</fullName>
    </submittedName>
</protein>
<accession>A0ABR8AF84</accession>
<name>A0ABR8AF84_9CYAN</name>
<proteinExistence type="predicted"/>
<dbReference type="Proteomes" id="UP000658514">
    <property type="component" value="Unassembled WGS sequence"/>
</dbReference>